<accession>A0A0F9JIY5</accession>
<dbReference type="AlphaFoldDB" id="A0A0F9JIY5"/>
<dbReference type="InterPro" id="IPR029063">
    <property type="entry name" value="SAM-dependent_MTases_sf"/>
</dbReference>
<evidence type="ECO:0000313" key="1">
    <source>
        <dbReference type="EMBL" id="KKM62271.1"/>
    </source>
</evidence>
<name>A0A0F9JIY5_9ZZZZ</name>
<sequence>MKGPFDFWDENAFLEYQNDDVRIYDMDAQKYLFIGQIMYASTSERGWYVKNVMPYARGKCLEIGLGLGVASKSMLVKNDVRHLLTIESNEKVIEAFGRPLRNHNILHANIYEWSENLAFYEPTYDFIFVDHYTLDDEESIEPLEQLAGRLKTLLRPEGQMVFWIDTNATDEDQQRIKDLWVI</sequence>
<dbReference type="Gene3D" id="3.40.50.150">
    <property type="entry name" value="Vaccinia Virus protein VP39"/>
    <property type="match status" value="1"/>
</dbReference>
<dbReference type="EMBL" id="LAZR01011332">
    <property type="protein sequence ID" value="KKM62271.1"/>
    <property type="molecule type" value="Genomic_DNA"/>
</dbReference>
<comment type="caution">
    <text evidence="1">The sequence shown here is derived from an EMBL/GenBank/DDBJ whole genome shotgun (WGS) entry which is preliminary data.</text>
</comment>
<reference evidence="1" key="1">
    <citation type="journal article" date="2015" name="Nature">
        <title>Complex archaea that bridge the gap between prokaryotes and eukaryotes.</title>
        <authorList>
            <person name="Spang A."/>
            <person name="Saw J.H."/>
            <person name="Jorgensen S.L."/>
            <person name="Zaremba-Niedzwiedzka K."/>
            <person name="Martijn J."/>
            <person name="Lind A.E."/>
            <person name="van Eijk R."/>
            <person name="Schleper C."/>
            <person name="Guy L."/>
            <person name="Ettema T.J."/>
        </authorList>
    </citation>
    <scope>NUCLEOTIDE SEQUENCE</scope>
</reference>
<protein>
    <recommendedName>
        <fullName evidence="2">Methyltransferase domain-containing protein</fullName>
    </recommendedName>
</protein>
<dbReference type="SUPFAM" id="SSF53335">
    <property type="entry name" value="S-adenosyl-L-methionine-dependent methyltransferases"/>
    <property type="match status" value="1"/>
</dbReference>
<gene>
    <name evidence="1" type="ORF">LCGC14_1523340</name>
</gene>
<evidence type="ECO:0008006" key="2">
    <source>
        <dbReference type="Google" id="ProtNLM"/>
    </source>
</evidence>
<organism evidence="1">
    <name type="scientific">marine sediment metagenome</name>
    <dbReference type="NCBI Taxonomy" id="412755"/>
    <lineage>
        <taxon>unclassified sequences</taxon>
        <taxon>metagenomes</taxon>
        <taxon>ecological metagenomes</taxon>
    </lineage>
</organism>
<proteinExistence type="predicted"/>